<feature type="region of interest" description="Disordered" evidence="1">
    <location>
        <begin position="32"/>
        <end position="138"/>
    </location>
</feature>
<feature type="compositionally biased region" description="Basic residues" evidence="1">
    <location>
        <begin position="122"/>
        <end position="131"/>
    </location>
</feature>
<dbReference type="Proteomes" id="UP000235739">
    <property type="component" value="Unassembled WGS sequence"/>
</dbReference>
<proteinExistence type="predicted"/>
<feature type="compositionally biased region" description="Low complexity" evidence="1">
    <location>
        <begin position="32"/>
        <end position="56"/>
    </location>
</feature>
<feature type="chain" id="PRO_5014607701" evidence="2">
    <location>
        <begin position="33"/>
        <end position="138"/>
    </location>
</feature>
<sequence>MPHPKKKTAQRGIVAAAATALVVGSSFMPALAAPTASESPSASTSASEKPSPSASAVDTEGLDKAIERDLDKSVEEYVKDGETSDAVSKVRDELNEKGVEATASVKDGKAEITVGKDDADRRRRSSLKPRLQHPPSWK</sequence>
<evidence type="ECO:0000313" key="3">
    <source>
        <dbReference type="EMBL" id="PMQ21071.1"/>
    </source>
</evidence>
<dbReference type="AlphaFoldDB" id="A0A2N7S4K4"/>
<evidence type="ECO:0000256" key="1">
    <source>
        <dbReference type="SAM" id="MobiDB-lite"/>
    </source>
</evidence>
<keyword evidence="2" id="KW-0732">Signal</keyword>
<organism evidence="3 4">
    <name type="scientific">Glutamicibacter arilaitensis</name>
    <dbReference type="NCBI Taxonomy" id="256701"/>
    <lineage>
        <taxon>Bacteria</taxon>
        <taxon>Bacillati</taxon>
        <taxon>Actinomycetota</taxon>
        <taxon>Actinomycetes</taxon>
        <taxon>Micrococcales</taxon>
        <taxon>Micrococcaceae</taxon>
        <taxon>Glutamicibacter</taxon>
    </lineage>
</organism>
<dbReference type="RefSeq" id="WP_102597721.1">
    <property type="nucleotide sequence ID" value="NZ_PNQX01000001.1"/>
</dbReference>
<feature type="compositionally biased region" description="Basic and acidic residues" evidence="1">
    <location>
        <begin position="61"/>
        <end position="99"/>
    </location>
</feature>
<protein>
    <submittedName>
        <fullName evidence="3">Uncharacterized protein</fullName>
    </submittedName>
</protein>
<comment type="caution">
    <text evidence="3">The sequence shown here is derived from an EMBL/GenBank/DDBJ whole genome shotgun (WGS) entry which is preliminary data.</text>
</comment>
<dbReference type="EMBL" id="PNQX01000001">
    <property type="protein sequence ID" value="PMQ21071.1"/>
    <property type="molecule type" value="Genomic_DNA"/>
</dbReference>
<name>A0A2N7S4K4_9MICC</name>
<feature type="signal peptide" evidence="2">
    <location>
        <begin position="1"/>
        <end position="32"/>
    </location>
</feature>
<gene>
    <name evidence="3" type="ORF">CIK84_05700</name>
</gene>
<evidence type="ECO:0000313" key="4">
    <source>
        <dbReference type="Proteomes" id="UP000235739"/>
    </source>
</evidence>
<reference evidence="3 4" key="1">
    <citation type="journal article" date="2017" name="Elife">
        <title>Extensive horizontal gene transfer in cheese-associated bacteria.</title>
        <authorList>
            <person name="Bonham K.S."/>
            <person name="Wolfe B.E."/>
            <person name="Dutton R.J."/>
        </authorList>
    </citation>
    <scope>NUCLEOTIDE SEQUENCE [LARGE SCALE GENOMIC DNA]</scope>
    <source>
        <strain evidence="3 4">JB182</strain>
    </source>
</reference>
<accession>A0A2N7S4K4</accession>
<feature type="compositionally biased region" description="Basic and acidic residues" evidence="1">
    <location>
        <begin position="106"/>
        <end position="121"/>
    </location>
</feature>
<evidence type="ECO:0000256" key="2">
    <source>
        <dbReference type="SAM" id="SignalP"/>
    </source>
</evidence>